<keyword evidence="2" id="KW-0732">Signal</keyword>
<feature type="compositionally biased region" description="Basic and acidic residues" evidence="1">
    <location>
        <begin position="738"/>
        <end position="750"/>
    </location>
</feature>
<feature type="compositionally biased region" description="Pro residues" evidence="1">
    <location>
        <begin position="936"/>
        <end position="946"/>
    </location>
</feature>
<feature type="compositionally biased region" description="Basic and acidic residues" evidence="1">
    <location>
        <begin position="705"/>
        <end position="715"/>
    </location>
</feature>
<organism evidence="3 4">
    <name type="scientific">Homarus americanus</name>
    <name type="common">American lobster</name>
    <dbReference type="NCBI Taxonomy" id="6706"/>
    <lineage>
        <taxon>Eukaryota</taxon>
        <taxon>Metazoa</taxon>
        <taxon>Ecdysozoa</taxon>
        <taxon>Arthropoda</taxon>
        <taxon>Crustacea</taxon>
        <taxon>Multicrustacea</taxon>
        <taxon>Malacostraca</taxon>
        <taxon>Eumalacostraca</taxon>
        <taxon>Eucarida</taxon>
        <taxon>Decapoda</taxon>
        <taxon>Pleocyemata</taxon>
        <taxon>Astacidea</taxon>
        <taxon>Nephropoidea</taxon>
        <taxon>Nephropidae</taxon>
        <taxon>Homarus</taxon>
    </lineage>
</organism>
<comment type="caution">
    <text evidence="3">The sequence shown here is derived from an EMBL/GenBank/DDBJ whole genome shotgun (WGS) entry which is preliminary data.</text>
</comment>
<feature type="compositionally biased region" description="Pro residues" evidence="1">
    <location>
        <begin position="887"/>
        <end position="897"/>
    </location>
</feature>
<evidence type="ECO:0000313" key="3">
    <source>
        <dbReference type="EMBL" id="KAG7156627.1"/>
    </source>
</evidence>
<proteinExistence type="predicted"/>
<feature type="region of interest" description="Disordered" evidence="1">
    <location>
        <begin position="440"/>
        <end position="543"/>
    </location>
</feature>
<feature type="region of interest" description="Disordered" evidence="1">
    <location>
        <begin position="138"/>
        <end position="168"/>
    </location>
</feature>
<name>A0A8J5JE35_HOMAM</name>
<feature type="compositionally biased region" description="Pro residues" evidence="1">
    <location>
        <begin position="920"/>
        <end position="929"/>
    </location>
</feature>
<sequence length="1396" mass="153258">MNFTLTTPSIGCLVLCSLLYLARGQSLFEEVDLTLGAGPAIPARSQPIRGAPIPASAEHATSGKSLFGGPKMSLSMKELQEKGYRDETARKEFPSSGNIPSSGIYSVIPKNRPRVASATVSTRLSDITQGESLFDGVPNAGASIHGHNARYSGGRRSNPRPTSRVAPDRHSSLFDYSEFVLPSSQTQFTDRRPTYDPVYDDYSDLDDPPQLSPPTNAHRFRLPSTRNHSSEEDPDQDTTSKALQLLILYAEQLATALNTTTQRPSSSTSSTTSSSTTSSSTTSSSTTASSTTASPTTTSSFREEQGDLQLALETLTSQNTKRLSLSEEGNIDFFSLYNENNLSELSKLLDTTDGKSKEGPFSTDKDLDEKTIADIRRRRLEDLRLALEIITAFENPELGDDKDDDEFELKLAKSIYNEQIRSLSELNRKQRDTVHSLMTMVKGSKSRHPNSYIFPPVKDPRPPQTPPLTIRYNPPTQSLALANPPPAPPPSPPGIPPPPGLPGIPPPPSPPGIPPLPAPPVPPSPVPSITSPTNNYLPPDDNGASLLARDPVLQQGLAFTISQAELFRLRAPQSPSNLPQIANTAANLQTTYGLPNRNTAPATTPQPPPVLYIAVPAAPRLQANPPAIPPPTTTTTTTTHRPSREYLPPRAEEVQPLNSYYRPPDGFLPLEGTGSRDNPNKWQPITAPRDSTHPASDSLNNPTDSRPDNASDKSKGNAYYYHYHYHFAGENDGQSHPGIKESSDSKDHNYESSGCTAGNACDDQTQADHSHSSERDGKDVQRSPTQREPSSRYSARGLREPSLAPSPPSNAITAPREQSDQSVSSYSSLSQDPTEDVPQIRSPPFSPPSKRYRSPSTTPPPANQPMYRYGPPPTTPPPANQPMYRYGPPPTTPPPANQPMNQYGPPPTPPPANQPMNQYGPPPTPPPANQPMYRYGPPPTTPPPANQPMNQYGPPPTTPPPANQPMNQYGPPPTTPPPANQPMNQYGPPPTPPPANQPMYRYGPPPTTPPPANPSVNQYGAPPVRPANPPATPPSPPSPPPATPSQAYGAPQTQTRFPRSPSLYTPRLPPATTSRPANPQPPAPPPTTTRPPNVYVFPVRPPPPPRNPFSLSKKSKPPKYFRRAPVVAVGPVPFRQQVGFAQPVSSTQRSPAQQQRDALDEQRDELQLELIRNEQQLRQEQERLKDLNDLQLRIRLQGLQREQLKKNLFKRLEKEKVSDYKTMFYKGAMLLGAMSLLPMAAGRRRRDASQYTFTDSLLTIPAALPEALTHKTLEMSPYPSSGSVNISFEDIIRALPITELTELEEDNLQDLKSWLPPPPTLRDYGCLRRSFCRLMRELEDTSLYHEFLNQYLQLFPEWRGGPWVREALQEAQRREHHNPHTPQQETCHVFPCALPD</sequence>
<feature type="compositionally biased region" description="Acidic residues" evidence="1">
    <location>
        <begin position="198"/>
        <end position="207"/>
    </location>
</feature>
<feature type="compositionally biased region" description="Pro residues" evidence="1">
    <location>
        <begin position="970"/>
        <end position="980"/>
    </location>
</feature>
<evidence type="ECO:0000256" key="2">
    <source>
        <dbReference type="SAM" id="SignalP"/>
    </source>
</evidence>
<dbReference type="GO" id="GO:0005884">
    <property type="term" value="C:actin filament"/>
    <property type="evidence" value="ECO:0007669"/>
    <property type="project" value="TreeGrafter"/>
</dbReference>
<dbReference type="InterPro" id="IPR051412">
    <property type="entry name" value="Formin_Homology_Diaphanous_sf"/>
</dbReference>
<feature type="compositionally biased region" description="Pro residues" evidence="1">
    <location>
        <begin position="987"/>
        <end position="996"/>
    </location>
</feature>
<dbReference type="GO" id="GO:0030041">
    <property type="term" value="P:actin filament polymerization"/>
    <property type="evidence" value="ECO:0007669"/>
    <property type="project" value="TreeGrafter"/>
</dbReference>
<feature type="region of interest" description="Disordered" evidence="1">
    <location>
        <begin position="185"/>
        <end position="239"/>
    </location>
</feature>
<feature type="compositionally biased region" description="Basic and acidic residues" evidence="1">
    <location>
        <begin position="766"/>
        <end position="781"/>
    </location>
</feature>
<feature type="chain" id="PRO_5035262744" evidence="2">
    <location>
        <begin position="25"/>
        <end position="1396"/>
    </location>
</feature>
<feature type="region of interest" description="Disordered" evidence="1">
    <location>
        <begin position="1141"/>
        <end position="1161"/>
    </location>
</feature>
<feature type="region of interest" description="Disordered" evidence="1">
    <location>
        <begin position="622"/>
        <end position="716"/>
    </location>
</feature>
<gene>
    <name evidence="3" type="ORF">Hamer_G006612</name>
</gene>
<dbReference type="Proteomes" id="UP000747542">
    <property type="component" value="Unassembled WGS sequence"/>
</dbReference>
<reference evidence="3" key="1">
    <citation type="journal article" date="2021" name="Sci. Adv.">
        <title>The American lobster genome reveals insights on longevity, neural, and immune adaptations.</title>
        <authorList>
            <person name="Polinski J.M."/>
            <person name="Zimin A.V."/>
            <person name="Clark K.F."/>
            <person name="Kohn A.B."/>
            <person name="Sadowski N."/>
            <person name="Timp W."/>
            <person name="Ptitsyn A."/>
            <person name="Khanna P."/>
            <person name="Romanova D.Y."/>
            <person name="Williams P."/>
            <person name="Greenwood S.J."/>
            <person name="Moroz L.L."/>
            <person name="Walt D.R."/>
            <person name="Bodnar A.G."/>
        </authorList>
    </citation>
    <scope>NUCLEOTIDE SEQUENCE</scope>
    <source>
        <strain evidence="3">GMGI-L3</strain>
    </source>
</reference>
<feature type="compositionally biased region" description="Pro residues" evidence="1">
    <location>
        <begin position="1003"/>
        <end position="1013"/>
    </location>
</feature>
<dbReference type="PANTHER" id="PTHR45691:SF1">
    <property type="entry name" value="FH2 DOMAIN-CONTAINING PROTEIN 1-RELATED"/>
    <property type="match status" value="1"/>
</dbReference>
<feature type="compositionally biased region" description="Pro residues" evidence="1">
    <location>
        <begin position="953"/>
        <end position="963"/>
    </location>
</feature>
<evidence type="ECO:0000313" key="4">
    <source>
        <dbReference type="Proteomes" id="UP000747542"/>
    </source>
</evidence>
<dbReference type="PANTHER" id="PTHR45691">
    <property type="entry name" value="PROTEIN DIAPHANOUS"/>
    <property type="match status" value="1"/>
</dbReference>
<evidence type="ECO:0000256" key="1">
    <source>
        <dbReference type="SAM" id="MobiDB-lite"/>
    </source>
</evidence>
<feature type="compositionally biased region" description="Polar residues" evidence="1">
    <location>
        <begin position="1143"/>
        <end position="1156"/>
    </location>
</feature>
<feature type="compositionally biased region" description="Pro residues" evidence="1">
    <location>
        <begin position="483"/>
        <end position="526"/>
    </location>
</feature>
<keyword evidence="4" id="KW-1185">Reference proteome</keyword>
<feature type="compositionally biased region" description="Pro residues" evidence="1">
    <location>
        <begin position="1023"/>
        <end position="1043"/>
    </location>
</feature>
<feature type="compositionally biased region" description="Polar residues" evidence="1">
    <location>
        <begin position="693"/>
        <end position="704"/>
    </location>
</feature>
<feature type="region of interest" description="Disordered" evidence="1">
    <location>
        <begin position="258"/>
        <end position="303"/>
    </location>
</feature>
<feature type="compositionally biased region" description="Pro residues" evidence="1">
    <location>
        <begin position="870"/>
        <end position="880"/>
    </location>
</feature>
<feature type="region of interest" description="Disordered" evidence="1">
    <location>
        <begin position="730"/>
        <end position="1117"/>
    </location>
</feature>
<feature type="compositionally biased region" description="Low complexity" evidence="1">
    <location>
        <begin position="820"/>
        <end position="831"/>
    </location>
</feature>
<protein>
    <submittedName>
        <fullName evidence="3">Putative atrophin-1-like</fullName>
    </submittedName>
</protein>
<feature type="compositionally biased region" description="Pro residues" evidence="1">
    <location>
        <begin position="904"/>
        <end position="913"/>
    </location>
</feature>
<dbReference type="EMBL" id="JAHLQT010039062">
    <property type="protein sequence ID" value="KAG7156627.1"/>
    <property type="molecule type" value="Genomic_DNA"/>
</dbReference>
<dbReference type="OrthoDB" id="6375321at2759"/>
<accession>A0A8J5JE35</accession>
<feature type="compositionally biased region" description="Low complexity" evidence="1">
    <location>
        <begin position="259"/>
        <end position="300"/>
    </location>
</feature>
<feature type="signal peptide" evidence="2">
    <location>
        <begin position="1"/>
        <end position="24"/>
    </location>
</feature>
<feature type="compositionally biased region" description="Polar residues" evidence="1">
    <location>
        <begin position="782"/>
        <end position="793"/>
    </location>
</feature>
<feature type="compositionally biased region" description="Pro residues" evidence="1">
    <location>
        <begin position="1078"/>
        <end position="1089"/>
    </location>
</feature>